<comment type="similarity">
    <text evidence="6">Belongs to the UPF0313 family.</text>
</comment>
<dbReference type="PANTHER" id="PTHR32331">
    <property type="entry name" value="UPF0313 PROTEIN YGIQ"/>
    <property type="match status" value="1"/>
</dbReference>
<feature type="region of interest" description="Disordered" evidence="7">
    <location>
        <begin position="592"/>
        <end position="650"/>
    </location>
</feature>
<keyword evidence="3 6" id="KW-0479">Metal-binding</keyword>
<dbReference type="Pfam" id="PF08497">
    <property type="entry name" value="Radical_SAM_N"/>
    <property type="match status" value="1"/>
</dbReference>
<evidence type="ECO:0000313" key="9">
    <source>
        <dbReference type="EMBL" id="MEQ2455063.1"/>
    </source>
</evidence>
<evidence type="ECO:0000256" key="4">
    <source>
        <dbReference type="ARBA" id="ARBA00023004"/>
    </source>
</evidence>
<dbReference type="EMBL" id="JBBMFT010000001">
    <property type="protein sequence ID" value="MEQ2455063.1"/>
    <property type="molecule type" value="Genomic_DNA"/>
</dbReference>
<dbReference type="PROSITE" id="PS51918">
    <property type="entry name" value="RADICAL_SAM"/>
    <property type="match status" value="1"/>
</dbReference>
<dbReference type="InterPro" id="IPR006638">
    <property type="entry name" value="Elp3/MiaA/NifB-like_rSAM"/>
</dbReference>
<evidence type="ECO:0000256" key="7">
    <source>
        <dbReference type="SAM" id="MobiDB-lite"/>
    </source>
</evidence>
<dbReference type="InterPro" id="IPR007197">
    <property type="entry name" value="rSAM"/>
</dbReference>
<keyword evidence="4 6" id="KW-0408">Iron</keyword>
<dbReference type="InterPro" id="IPR023404">
    <property type="entry name" value="rSAM_horseshoe"/>
</dbReference>
<dbReference type="InterPro" id="IPR024560">
    <property type="entry name" value="UPF0313_C"/>
</dbReference>
<dbReference type="HAMAP" id="MF_01251">
    <property type="entry name" value="UPF0313"/>
    <property type="match status" value="1"/>
</dbReference>
<dbReference type="Gene3D" id="3.80.30.20">
    <property type="entry name" value="tm_1862 like domain"/>
    <property type="match status" value="1"/>
</dbReference>
<evidence type="ECO:0000259" key="8">
    <source>
        <dbReference type="PROSITE" id="PS51918"/>
    </source>
</evidence>
<feature type="binding site" evidence="6">
    <location>
        <position position="312"/>
    </location>
    <ligand>
        <name>[4Fe-4S] cluster</name>
        <dbReference type="ChEBI" id="CHEBI:49883"/>
        <note>4Fe-4S-S-AdoMet</note>
    </ligand>
</feature>
<dbReference type="SFLD" id="SFLDG01082">
    <property type="entry name" value="B12-binding_domain_containing"/>
    <property type="match status" value="1"/>
</dbReference>
<dbReference type="NCBIfam" id="TIGR03904">
    <property type="entry name" value="SAM_YgiQ"/>
    <property type="match status" value="1"/>
</dbReference>
<comment type="cofactor">
    <cofactor evidence="6">
        <name>[4Fe-4S] cluster</name>
        <dbReference type="ChEBI" id="CHEBI:49883"/>
    </cofactor>
    <text evidence="6">Binds 1 [4Fe-4S] cluster. The cluster is coordinated with 3 cysteines and an exchangeable S-adenosyl-L-methionine.</text>
</comment>
<evidence type="ECO:0000256" key="5">
    <source>
        <dbReference type="ARBA" id="ARBA00023014"/>
    </source>
</evidence>
<gene>
    <name evidence="9" type="ORF">WMO45_00885</name>
</gene>
<reference evidence="9 10" key="1">
    <citation type="submission" date="2024-03" db="EMBL/GenBank/DDBJ databases">
        <title>Human intestinal bacterial collection.</title>
        <authorList>
            <person name="Pauvert C."/>
            <person name="Hitch T.C.A."/>
            <person name="Clavel T."/>
        </authorList>
    </citation>
    <scope>NUCLEOTIDE SEQUENCE [LARGE SCALE GENOMIC DNA]</scope>
    <source>
        <strain evidence="9 10">CLA-AP-H34</strain>
    </source>
</reference>
<keyword evidence="2 6" id="KW-0949">S-adenosyl-L-methionine</keyword>
<feature type="domain" description="Radical SAM core" evidence="8">
    <location>
        <begin position="293"/>
        <end position="566"/>
    </location>
</feature>
<dbReference type="RefSeq" id="WP_349138745.1">
    <property type="nucleotide sequence ID" value="NZ_JBBMFT010000001.1"/>
</dbReference>
<name>A0ABV1EP57_9FIRM</name>
<proteinExistence type="inferred from homology"/>
<dbReference type="SUPFAM" id="SSF102114">
    <property type="entry name" value="Radical SAM enzymes"/>
    <property type="match status" value="1"/>
</dbReference>
<keyword evidence="10" id="KW-1185">Reference proteome</keyword>
<organism evidence="9 10">
    <name type="scientific">Flavonifractor hominis</name>
    <dbReference type="NCBI Taxonomy" id="3133178"/>
    <lineage>
        <taxon>Bacteria</taxon>
        <taxon>Bacillati</taxon>
        <taxon>Bacillota</taxon>
        <taxon>Clostridia</taxon>
        <taxon>Eubacteriales</taxon>
        <taxon>Oscillospiraceae</taxon>
        <taxon>Flavonifractor</taxon>
    </lineage>
</organism>
<dbReference type="InterPro" id="IPR058240">
    <property type="entry name" value="rSAM_sf"/>
</dbReference>
<evidence type="ECO:0000313" key="10">
    <source>
        <dbReference type="Proteomes" id="UP001440599"/>
    </source>
</evidence>
<dbReference type="InterPro" id="IPR013704">
    <property type="entry name" value="UPF0313_N"/>
</dbReference>
<feature type="binding site" evidence="6">
    <location>
        <position position="308"/>
    </location>
    <ligand>
        <name>[4Fe-4S] cluster</name>
        <dbReference type="ChEBI" id="CHEBI:49883"/>
        <note>4Fe-4S-S-AdoMet</note>
    </ligand>
</feature>
<evidence type="ECO:0000256" key="3">
    <source>
        <dbReference type="ARBA" id="ARBA00022723"/>
    </source>
</evidence>
<dbReference type="PANTHER" id="PTHR32331:SF0">
    <property type="entry name" value="UPF0313 PROTEIN YGIQ"/>
    <property type="match status" value="1"/>
</dbReference>
<dbReference type="SMART" id="SM00729">
    <property type="entry name" value="Elp3"/>
    <property type="match status" value="1"/>
</dbReference>
<dbReference type="Proteomes" id="UP001440599">
    <property type="component" value="Unassembled WGS sequence"/>
</dbReference>
<feature type="compositionally biased region" description="Basic residues" evidence="7">
    <location>
        <begin position="639"/>
        <end position="650"/>
    </location>
</feature>
<comment type="caution">
    <text evidence="9">The sequence shown here is derived from an EMBL/GenBank/DDBJ whole genome shotgun (WGS) entry which is preliminary data.</text>
</comment>
<accession>A0ABV1EP57</accession>
<evidence type="ECO:0000256" key="6">
    <source>
        <dbReference type="HAMAP-Rule" id="MF_01251"/>
    </source>
</evidence>
<dbReference type="SFLD" id="SFLDS00029">
    <property type="entry name" value="Radical_SAM"/>
    <property type="match status" value="1"/>
</dbReference>
<sequence length="650" mass="73022">MNEFLPVSKADMQQRGWDGYDFLVITGDAYVDHPSFGPAIISRVLEAEGYRVAILAQPDWRRAEAFTALGRPRLGVLISGGNIDSMVAHYTAAKKRRHDDAYSPGNRAGLRPDRATIVYANKVREAFGDIPVVIGGLEASLRRFAHYDYWEDKVRRSILFDSQADLLVYGMGETATREIAGRLASGTPVGEITDVRGTCFAAKDPSLCAYPKVECPSYEQVCTDKRAYAKANQIQYEEHDPIRGKAILQRHGDRLLIVNPPAMPLTTQELDFVAELPYVREPHPMYDSMGGVPAIEEVRFSVTHNRGCFGACNFCSLAFHQGRIISSRSHESVIREVTALTKHPGFKGYIHDVGGPTANFRRPACKKQMKAGVCRNRACLAPTPCPNLDADHTDYLMLLRKVRQVPGVKKVFIRSGIRFDFLQKDTNGEFFAELVKYHVSGQLKVAPEHCVNGVLNYMGKPHIEVYERFKQKYERLNQKYGKEQYLVPYLMSSHPGCTMADAVHLAEWLNRTGRQPEQVQDFYPTPGTLSTCMYYTGIDPRTMKPVYVPRDPHEKAMQRALMQWKRPEKRALVREALRVAHREDLIGYGKECLLRPSTGGPARQQGKGKTPPGRKSAGLPQAGHTRQKPVKKAGWAVAKPKKNARPKKKK</sequence>
<evidence type="ECO:0000256" key="2">
    <source>
        <dbReference type="ARBA" id="ARBA00022691"/>
    </source>
</evidence>
<feature type="binding site" evidence="6">
    <location>
        <position position="315"/>
    </location>
    <ligand>
        <name>[4Fe-4S] cluster</name>
        <dbReference type="ChEBI" id="CHEBI:49883"/>
        <note>4Fe-4S-S-AdoMet</note>
    </ligand>
</feature>
<keyword evidence="5 6" id="KW-0411">Iron-sulfur</keyword>
<keyword evidence="1 6" id="KW-0004">4Fe-4S</keyword>
<dbReference type="Pfam" id="PF11842">
    <property type="entry name" value="DUF3362"/>
    <property type="match status" value="1"/>
</dbReference>
<dbReference type="InterPro" id="IPR022946">
    <property type="entry name" value="UPF0313"/>
</dbReference>
<protein>
    <submittedName>
        <fullName evidence="9">YgiQ family radical SAM protein</fullName>
    </submittedName>
</protein>
<evidence type="ECO:0000256" key="1">
    <source>
        <dbReference type="ARBA" id="ARBA00022485"/>
    </source>
</evidence>
<dbReference type="SFLD" id="SFLDG01069">
    <property type="entry name" value="UPF0313"/>
    <property type="match status" value="1"/>
</dbReference>